<gene>
    <name evidence="2" type="primary">LOC125775601</name>
</gene>
<accession>A0ABM3IYZ3</accession>
<proteinExistence type="predicted"/>
<dbReference type="RefSeq" id="XP_049302207.1">
    <property type="nucleotide sequence ID" value="XM_049446250.1"/>
</dbReference>
<reference evidence="1" key="1">
    <citation type="submission" date="2025-05" db="UniProtKB">
        <authorList>
            <consortium name="RefSeq"/>
        </authorList>
    </citation>
    <scope>NUCLEOTIDE SEQUENCE [LARGE SCALE GENOMIC DNA]</scope>
</reference>
<evidence type="ECO:0000313" key="1">
    <source>
        <dbReference type="Proteomes" id="UP001652620"/>
    </source>
</evidence>
<protein>
    <submittedName>
        <fullName evidence="2">Uncharacterized protein LOC125775601</fullName>
    </submittedName>
</protein>
<dbReference type="Proteomes" id="UP001652620">
    <property type="component" value="Chromosome 1"/>
</dbReference>
<dbReference type="GeneID" id="125775601"/>
<name>A0ABM3IYZ3_BACDO</name>
<evidence type="ECO:0000313" key="2">
    <source>
        <dbReference type="RefSeq" id="XP_049302207.1"/>
    </source>
</evidence>
<sequence>MDCSATKPKYDRATHEQLEAYVLFCQAHPEMCTGKKFPQTPQLMKELWQQLADLLNSCRGPIRSAAKWKETLGVWKSQLRTRARRLKMNQRLTGGSPSSKPMTDFEEMALSTFDIL</sequence>
<reference evidence="2" key="2">
    <citation type="submission" date="2025-08" db="UniProtKB">
        <authorList>
            <consortium name="RefSeq"/>
        </authorList>
    </citation>
    <scope>IDENTIFICATION</scope>
    <source>
        <tissue evidence="2">Adult</tissue>
    </source>
</reference>
<organism evidence="1 2">
    <name type="scientific">Bactrocera dorsalis</name>
    <name type="common">Oriental fruit fly</name>
    <name type="synonym">Dacus dorsalis</name>
    <dbReference type="NCBI Taxonomy" id="27457"/>
    <lineage>
        <taxon>Eukaryota</taxon>
        <taxon>Metazoa</taxon>
        <taxon>Ecdysozoa</taxon>
        <taxon>Arthropoda</taxon>
        <taxon>Hexapoda</taxon>
        <taxon>Insecta</taxon>
        <taxon>Pterygota</taxon>
        <taxon>Neoptera</taxon>
        <taxon>Endopterygota</taxon>
        <taxon>Diptera</taxon>
        <taxon>Brachycera</taxon>
        <taxon>Muscomorpha</taxon>
        <taxon>Tephritoidea</taxon>
        <taxon>Tephritidae</taxon>
        <taxon>Bactrocera</taxon>
        <taxon>Bactrocera</taxon>
    </lineage>
</organism>
<keyword evidence="1" id="KW-1185">Reference proteome</keyword>